<keyword evidence="10" id="KW-1185">Reference proteome</keyword>
<sequence length="479" mass="49100">MATGTTVFSRVTVVAPTTRIDLALPADVAVADLLPMVLDMARGITSDGGSRHGGWCLAKLGESQPLDPSQTLSSQGIVDGDMLQLRRRSDDPPPPLYDDVVDALAEAEPGSYRPWTKETAAKIGHAAGALALIGAAAALGLAGPAGLLHPTMEGTAPIVYQIVAAVTAVVVAIFATGVGSIVTRAYAAPTTGTVIAAAGGLPMAFVTGFNIVPGNALEPRLLLACALTLIFAAVSIMVIGAGIVTFIAAATAAAFGTIAFLIATLVDAATTAGIAAGAAAVGLAGISLLPRITIQLAKLPLPHVPGSAEDLKEDTGFPDYRMIERQTGLAHQYMTGLIIGCGVVAALGSILAAAASIWGAVFAIVVSAVLLLRGRNYANGSQAIALLLSGLLSSLGVTIGLLVQVAQWPLAVAWVFPPLLLLGILSIVFGVVFPNRRFSPVQRRMVDILEAVLIALVLPLALAAMDLYMMIRDLNLNFF</sequence>
<dbReference type="RefSeq" id="WP_093265601.1">
    <property type="nucleotide sequence ID" value="NZ_FNOK01000011.1"/>
</dbReference>
<dbReference type="PIRSF" id="PIRSF017804">
    <property type="entry name" value="Secretion_EccD1"/>
    <property type="match status" value="1"/>
</dbReference>
<dbReference type="Gene3D" id="3.10.20.90">
    <property type="entry name" value="Phosphatidylinositol 3-kinase Catalytic Subunit, Chain A, domain 1"/>
    <property type="match status" value="1"/>
</dbReference>
<evidence type="ECO:0000256" key="7">
    <source>
        <dbReference type="SAM" id="Phobius"/>
    </source>
</evidence>
<feature type="transmembrane region" description="Helical" evidence="7">
    <location>
        <begin position="353"/>
        <end position="372"/>
    </location>
</feature>
<feature type="transmembrane region" description="Helical" evidence="7">
    <location>
        <begin position="194"/>
        <end position="213"/>
    </location>
</feature>
<dbReference type="GO" id="GO:0005886">
    <property type="term" value="C:plasma membrane"/>
    <property type="evidence" value="ECO:0007669"/>
    <property type="project" value="UniProtKB-SubCell"/>
</dbReference>
<feature type="transmembrane region" description="Helical" evidence="7">
    <location>
        <begin position="158"/>
        <end position="182"/>
    </location>
</feature>
<evidence type="ECO:0000256" key="2">
    <source>
        <dbReference type="ARBA" id="ARBA00006162"/>
    </source>
</evidence>
<comment type="subcellular location">
    <subcellularLocation>
        <location evidence="1">Cell membrane</location>
        <topology evidence="1">Multi-pass membrane protein</topology>
    </subcellularLocation>
</comment>
<evidence type="ECO:0000256" key="5">
    <source>
        <dbReference type="ARBA" id="ARBA00022989"/>
    </source>
</evidence>
<dbReference type="Pfam" id="PF08817">
    <property type="entry name" value="YukD"/>
    <property type="match status" value="1"/>
</dbReference>
<accession>A0A1H3BWX5</accession>
<evidence type="ECO:0000256" key="1">
    <source>
        <dbReference type="ARBA" id="ARBA00004651"/>
    </source>
</evidence>
<keyword evidence="4 7" id="KW-0812">Transmembrane</keyword>
<dbReference type="OrthoDB" id="4156660at2"/>
<organism evidence="9 10">
    <name type="scientific">Saccharopolyspora shandongensis</name>
    <dbReference type="NCBI Taxonomy" id="418495"/>
    <lineage>
        <taxon>Bacteria</taxon>
        <taxon>Bacillati</taxon>
        <taxon>Actinomycetota</taxon>
        <taxon>Actinomycetes</taxon>
        <taxon>Pseudonocardiales</taxon>
        <taxon>Pseudonocardiaceae</taxon>
        <taxon>Saccharopolyspora</taxon>
    </lineage>
</organism>
<keyword evidence="6 7" id="KW-0472">Membrane</keyword>
<feature type="transmembrane region" description="Helical" evidence="7">
    <location>
        <begin position="411"/>
        <end position="433"/>
    </location>
</feature>
<name>A0A1H3BWX5_9PSEU</name>
<keyword evidence="5 7" id="KW-1133">Transmembrane helix</keyword>
<evidence type="ECO:0000313" key="9">
    <source>
        <dbReference type="EMBL" id="SDX46417.1"/>
    </source>
</evidence>
<evidence type="ECO:0000259" key="8">
    <source>
        <dbReference type="Pfam" id="PF19053"/>
    </source>
</evidence>
<evidence type="ECO:0000256" key="3">
    <source>
        <dbReference type="ARBA" id="ARBA00022475"/>
    </source>
</evidence>
<dbReference type="EMBL" id="FNOK01000011">
    <property type="protein sequence ID" value="SDX46417.1"/>
    <property type="molecule type" value="Genomic_DNA"/>
</dbReference>
<feature type="transmembrane region" description="Helical" evidence="7">
    <location>
        <begin position="272"/>
        <end position="289"/>
    </location>
</feature>
<comment type="similarity">
    <text evidence="2">Belongs to the EccD/Snm4 family.</text>
</comment>
<evidence type="ECO:0000313" key="10">
    <source>
        <dbReference type="Proteomes" id="UP000199529"/>
    </source>
</evidence>
<dbReference type="AlphaFoldDB" id="A0A1H3BWX5"/>
<feature type="transmembrane region" description="Helical" evidence="7">
    <location>
        <begin position="445"/>
        <end position="471"/>
    </location>
</feature>
<evidence type="ECO:0000256" key="4">
    <source>
        <dbReference type="ARBA" id="ARBA00022692"/>
    </source>
</evidence>
<feature type="transmembrane region" description="Helical" evidence="7">
    <location>
        <begin position="123"/>
        <end position="146"/>
    </location>
</feature>
<feature type="transmembrane region" description="Helical" evidence="7">
    <location>
        <begin position="246"/>
        <end position="266"/>
    </location>
</feature>
<dbReference type="InterPro" id="IPR044049">
    <property type="entry name" value="EccD_transm"/>
</dbReference>
<dbReference type="Pfam" id="PF19053">
    <property type="entry name" value="EccD"/>
    <property type="match status" value="1"/>
</dbReference>
<dbReference type="InterPro" id="IPR006707">
    <property type="entry name" value="T7SS_EccD"/>
</dbReference>
<feature type="transmembrane region" description="Helical" evidence="7">
    <location>
        <begin position="329"/>
        <end position="347"/>
    </location>
</feature>
<gene>
    <name evidence="9" type="ORF">SAMN05216215_101196</name>
</gene>
<proteinExistence type="inferred from homology"/>
<dbReference type="NCBIfam" id="TIGR03920">
    <property type="entry name" value="T7SS_EccD"/>
    <property type="match status" value="1"/>
</dbReference>
<protein>
    <submittedName>
        <fullName evidence="9">Type VII secretion integral membrane protein EccD</fullName>
    </submittedName>
</protein>
<evidence type="ECO:0000256" key="6">
    <source>
        <dbReference type="ARBA" id="ARBA00023136"/>
    </source>
</evidence>
<feature type="domain" description="EccD-like transmembrane" evidence="8">
    <location>
        <begin position="123"/>
        <end position="474"/>
    </location>
</feature>
<dbReference type="InterPro" id="IPR024962">
    <property type="entry name" value="YukD-like"/>
</dbReference>
<dbReference type="STRING" id="418495.SAMN05216215_101196"/>
<feature type="transmembrane region" description="Helical" evidence="7">
    <location>
        <begin position="219"/>
        <end position="239"/>
    </location>
</feature>
<reference evidence="10" key="1">
    <citation type="submission" date="2016-10" db="EMBL/GenBank/DDBJ databases">
        <authorList>
            <person name="Varghese N."/>
            <person name="Submissions S."/>
        </authorList>
    </citation>
    <scope>NUCLEOTIDE SEQUENCE [LARGE SCALE GENOMIC DNA]</scope>
    <source>
        <strain evidence="10">CGMCC 4.3530</strain>
    </source>
</reference>
<dbReference type="Proteomes" id="UP000199529">
    <property type="component" value="Unassembled WGS sequence"/>
</dbReference>
<feature type="transmembrane region" description="Helical" evidence="7">
    <location>
        <begin position="384"/>
        <end position="405"/>
    </location>
</feature>
<keyword evidence="3" id="KW-1003">Cell membrane</keyword>